<accession>A0ABT6MFN8</accession>
<feature type="compositionally biased region" description="Basic and acidic residues" evidence="1">
    <location>
        <begin position="61"/>
        <end position="74"/>
    </location>
</feature>
<dbReference type="Proteomes" id="UP001160334">
    <property type="component" value="Unassembled WGS sequence"/>
</dbReference>
<proteinExistence type="predicted"/>
<protein>
    <submittedName>
        <fullName evidence="2">Uncharacterized protein</fullName>
    </submittedName>
</protein>
<gene>
    <name evidence="2" type="ORF">M2280_004364</name>
</gene>
<comment type="caution">
    <text evidence="2">The sequence shown here is derived from an EMBL/GenBank/DDBJ whole genome shotgun (WGS) entry which is preliminary data.</text>
</comment>
<evidence type="ECO:0000313" key="2">
    <source>
        <dbReference type="EMBL" id="MDH6283121.1"/>
    </source>
</evidence>
<dbReference type="EMBL" id="JARXVC010000012">
    <property type="protein sequence ID" value="MDH6283121.1"/>
    <property type="molecule type" value="Genomic_DNA"/>
</dbReference>
<sequence>MDDEVGEIRAQIPLPDKPGPISPFGYSLPILLQLRMIDLQKDTIRAIGSAMGSKPMPPIPREPRPSTAEDRARARIDRDEVNEALRAFGIHD</sequence>
<evidence type="ECO:0000256" key="1">
    <source>
        <dbReference type="SAM" id="MobiDB-lite"/>
    </source>
</evidence>
<keyword evidence="3" id="KW-1185">Reference proteome</keyword>
<evidence type="ECO:0000313" key="3">
    <source>
        <dbReference type="Proteomes" id="UP001160334"/>
    </source>
</evidence>
<name>A0ABT6MFN8_9NOCA</name>
<organism evidence="2 3">
    <name type="scientific">Prescottella agglutinans</name>
    <dbReference type="NCBI Taxonomy" id="1644129"/>
    <lineage>
        <taxon>Bacteria</taxon>
        <taxon>Bacillati</taxon>
        <taxon>Actinomycetota</taxon>
        <taxon>Actinomycetes</taxon>
        <taxon>Mycobacteriales</taxon>
        <taxon>Nocardiaceae</taxon>
        <taxon>Prescottella</taxon>
    </lineage>
</organism>
<dbReference type="RefSeq" id="WP_280762386.1">
    <property type="nucleotide sequence ID" value="NZ_JARXVC010000012.1"/>
</dbReference>
<reference evidence="2 3" key="1">
    <citation type="submission" date="2023-04" db="EMBL/GenBank/DDBJ databases">
        <title>Forest soil microbial communities from Buena Vista Peninsula, Colon Province, Panama.</title>
        <authorList>
            <person name="Bouskill N."/>
        </authorList>
    </citation>
    <scope>NUCLEOTIDE SEQUENCE [LARGE SCALE GENOMIC DNA]</scope>
    <source>
        <strain evidence="2 3">CFH S0262</strain>
    </source>
</reference>
<feature type="region of interest" description="Disordered" evidence="1">
    <location>
        <begin position="49"/>
        <end position="74"/>
    </location>
</feature>